<dbReference type="KEGG" id="sgu:SGLAU_32675"/>
<evidence type="ECO:0000256" key="1">
    <source>
        <dbReference type="SAM" id="MobiDB-lite"/>
    </source>
</evidence>
<proteinExistence type="predicted"/>
<dbReference type="InterPro" id="IPR010148">
    <property type="entry name" value="CRISPR-assoc_prot_CT1975"/>
</dbReference>
<dbReference type="Proteomes" id="UP000029482">
    <property type="component" value="Plasmid pSglau1"/>
</dbReference>
<keyword evidence="3" id="KW-1185">Reference proteome</keyword>
<dbReference type="EMBL" id="CP009439">
    <property type="protein sequence ID" value="AIS02467.1"/>
    <property type="molecule type" value="Genomic_DNA"/>
</dbReference>
<feature type="region of interest" description="Disordered" evidence="1">
    <location>
        <begin position="45"/>
        <end position="72"/>
    </location>
</feature>
<evidence type="ECO:0000313" key="3">
    <source>
        <dbReference type="Proteomes" id="UP000029482"/>
    </source>
</evidence>
<geneLocation type="plasmid" evidence="2 3">
    <name>pSglau1</name>
</geneLocation>
<dbReference type="OrthoDB" id="5291250at2"/>
<name>A0A089XKI5_STRGA</name>
<dbReference type="HOGENOM" id="CLU_646948_0_0_11"/>
<sequence length="453" mass="49322">MTTSSKPQYLSLHVLETFAAALPVRDENGQPKAFVYGSAERTAISAQARRRAERTHSRSRANQGDGPLASYSSGRRTREWALFTRDALVKNHDWDVDQALYAAKAALEGLGLKFGEKESTAHLTKVLIYAPEDSGERIAEHLNTHADAFKTWLTEYTAAKEEASAREEAKKNAKKNARKKAATPEDDAPTEPAAKDSKEEEVKVPPLPKELRAGILTAFAPRDAIDISIFGRFLAEVAELRTVDGAAQHSWAFTIAPAEHIDDFYAAADDAKLERRDNALDFLDAADNAGAGMTGYQSLISGTFYRHAALDRHKLRVNLRASGMSEDEAETAAQAAEAEFIQAFVDAVPRAKTNSTASTGTLPNLVLAHEGARPYFYAAAFQRHIDETSDGPAALAGARRLLDHHRLITTKRTDATPGRLLTYDLDIQELIGQLATDGALPATEVATLEQLSA</sequence>
<protein>
    <submittedName>
        <fullName evidence="2">CRISPR-associated protein</fullName>
    </submittedName>
</protein>
<feature type="region of interest" description="Disordered" evidence="1">
    <location>
        <begin position="163"/>
        <end position="203"/>
    </location>
</feature>
<evidence type="ECO:0000313" key="2">
    <source>
        <dbReference type="EMBL" id="AIS02467.1"/>
    </source>
</evidence>
<accession>A0A089XKI5</accession>
<feature type="compositionally biased region" description="Basic and acidic residues" evidence="1">
    <location>
        <begin position="193"/>
        <end position="203"/>
    </location>
</feature>
<feature type="compositionally biased region" description="Basic residues" evidence="1">
    <location>
        <begin position="172"/>
        <end position="181"/>
    </location>
</feature>
<feature type="compositionally biased region" description="Basic residues" evidence="1">
    <location>
        <begin position="48"/>
        <end position="59"/>
    </location>
</feature>
<dbReference type="Pfam" id="PF09344">
    <property type="entry name" value="Cas_CT1975"/>
    <property type="match status" value="1"/>
</dbReference>
<organism evidence="2 3">
    <name type="scientific">Streptomyces glaucescens</name>
    <dbReference type="NCBI Taxonomy" id="1907"/>
    <lineage>
        <taxon>Bacteria</taxon>
        <taxon>Bacillati</taxon>
        <taxon>Actinomycetota</taxon>
        <taxon>Actinomycetes</taxon>
        <taxon>Kitasatosporales</taxon>
        <taxon>Streptomycetaceae</taxon>
        <taxon>Streptomyces</taxon>
    </lineage>
</organism>
<reference evidence="3" key="1">
    <citation type="journal article" date="2015" name="J. Biotechnol.">
        <title>Complete genome sequence of the actinobacterium Streptomyces glaucescens GLA.O (DSM 40922) consisting of a linear chromosome and one linear plasmid.</title>
        <authorList>
            <person name="Ortseifen V."/>
            <person name="Winkler A."/>
            <person name="Albersmeier A."/>
            <person name="Wendler S."/>
            <person name="Puhler A."/>
            <person name="Kalinowski J."/>
            <person name="Ruckert C."/>
        </authorList>
    </citation>
    <scope>NUCLEOTIDE SEQUENCE [LARGE SCALE GENOMIC DNA]</scope>
    <source>
        <strain evidence="3">DSM 40922 / GLA O</strain>
        <plasmid evidence="3">pSglau1</plasmid>
    </source>
</reference>
<dbReference type="AlphaFoldDB" id="A0A089XKI5"/>
<gene>
    <name evidence="2" type="ORF">SGLAU_32675</name>
</gene>
<dbReference type="eggNOG" id="COG1857">
    <property type="taxonomic scope" value="Bacteria"/>
</dbReference>
<dbReference type="RefSeq" id="WP_043507473.1">
    <property type="nucleotide sequence ID" value="NZ_CP009439.1"/>
</dbReference>
<keyword evidence="2" id="KW-0614">Plasmid</keyword>